<dbReference type="PANTHER" id="PTHR12835:SF5">
    <property type="entry name" value="BIOTIN--PROTEIN LIGASE"/>
    <property type="match status" value="1"/>
</dbReference>
<dbReference type="Gene3D" id="2.30.30.100">
    <property type="match status" value="1"/>
</dbReference>
<dbReference type="NCBIfam" id="TIGR00121">
    <property type="entry name" value="birA_ligase"/>
    <property type="match status" value="1"/>
</dbReference>
<evidence type="ECO:0000256" key="4">
    <source>
        <dbReference type="ARBA" id="ARBA00023267"/>
    </source>
</evidence>
<dbReference type="Gene3D" id="3.30.930.10">
    <property type="entry name" value="Bira Bifunctional Protein, Domain 2"/>
    <property type="match status" value="1"/>
</dbReference>
<dbReference type="AlphaFoldDB" id="A0A7K1LII7"/>
<sequence length="369" mass="39860">MALLQQGPEIFAVFAPMSGLLVCRAVRIVHDEVGHGVPSERSWLSASKLAHNTSPQVAYRTPIEREHRCMTTRSAKPLDAERLLPGPGQDYRLIGAPVELVDEIGSTNDELANRLTRSEDVPHLAALLTEHQVAGKGRRDRVWTAPKYSSAVVSFAVRSNAGEQPLPNDSLHWVTPLLALASRTAIRQTTGLPVDIKWPNDLLINGRKIAGILARVVPTGPETLDVVVGIGINANIDADLLPVETATSLRAEIGDDVDRTEILIRVIREFRASVREFCATGGDPALPRGAKPSLVAELREELDTLGRRVLVQRMDPAPDFTGLAHDIDEDGSLLVRCDDGTDKTVAVGDVVHLRPESGSWADVSGTGIA</sequence>
<dbReference type="SUPFAM" id="SSF55681">
    <property type="entry name" value="Class II aaRS and biotin synthetases"/>
    <property type="match status" value="1"/>
</dbReference>
<dbReference type="Pfam" id="PF03099">
    <property type="entry name" value="BPL_LplA_LipB"/>
    <property type="match status" value="1"/>
</dbReference>
<evidence type="ECO:0000313" key="8">
    <source>
        <dbReference type="Proteomes" id="UP000462152"/>
    </source>
</evidence>
<dbReference type="InterPro" id="IPR045864">
    <property type="entry name" value="aa-tRNA-synth_II/BPL/LPL"/>
</dbReference>
<dbReference type="GO" id="GO:0005524">
    <property type="term" value="F:ATP binding"/>
    <property type="evidence" value="ECO:0007669"/>
    <property type="project" value="UniProtKB-KW"/>
</dbReference>
<evidence type="ECO:0000256" key="3">
    <source>
        <dbReference type="ARBA" id="ARBA00022840"/>
    </source>
</evidence>
<dbReference type="Pfam" id="PF02237">
    <property type="entry name" value="BPL_C"/>
    <property type="match status" value="1"/>
</dbReference>
<name>A0A7K1LII7_9MICC</name>
<organism evidence="7 8">
    <name type="scientific">Rothia koreensis</name>
    <dbReference type="NCBI Taxonomy" id="592378"/>
    <lineage>
        <taxon>Bacteria</taxon>
        <taxon>Bacillati</taxon>
        <taxon>Actinomycetota</taxon>
        <taxon>Actinomycetes</taxon>
        <taxon>Micrococcales</taxon>
        <taxon>Micrococcaceae</taxon>
        <taxon>Rothia</taxon>
    </lineage>
</organism>
<dbReference type="GO" id="GO:0005737">
    <property type="term" value="C:cytoplasm"/>
    <property type="evidence" value="ECO:0007669"/>
    <property type="project" value="TreeGrafter"/>
</dbReference>
<keyword evidence="4" id="KW-0092">Biotin</keyword>
<dbReference type="EMBL" id="WOGT01000003">
    <property type="protein sequence ID" value="MUN54996.1"/>
    <property type="molecule type" value="Genomic_DNA"/>
</dbReference>
<dbReference type="GO" id="GO:0004077">
    <property type="term" value="F:biotin--[biotin carboxyl-carrier protein] ligase activity"/>
    <property type="evidence" value="ECO:0007669"/>
    <property type="project" value="UniProtKB-EC"/>
</dbReference>
<evidence type="ECO:0000256" key="1">
    <source>
        <dbReference type="ARBA" id="ARBA00022598"/>
    </source>
</evidence>
<dbReference type="SUPFAM" id="SSF50037">
    <property type="entry name" value="C-terminal domain of transcriptional repressors"/>
    <property type="match status" value="1"/>
</dbReference>
<dbReference type="PROSITE" id="PS51733">
    <property type="entry name" value="BPL_LPL_CATALYTIC"/>
    <property type="match status" value="1"/>
</dbReference>
<dbReference type="Proteomes" id="UP000462152">
    <property type="component" value="Unassembled WGS sequence"/>
</dbReference>
<dbReference type="InterPro" id="IPR004408">
    <property type="entry name" value="Biotin_CoA_COase_ligase"/>
</dbReference>
<proteinExistence type="predicted"/>
<dbReference type="EC" id="6.3.4.15" evidence="5"/>
<evidence type="ECO:0000313" key="7">
    <source>
        <dbReference type="EMBL" id="MUN54996.1"/>
    </source>
</evidence>
<dbReference type="InterPro" id="IPR003142">
    <property type="entry name" value="BPL_C"/>
</dbReference>
<dbReference type="InterPro" id="IPR008988">
    <property type="entry name" value="Transcriptional_repressor_C"/>
</dbReference>
<dbReference type="PANTHER" id="PTHR12835">
    <property type="entry name" value="BIOTIN PROTEIN LIGASE"/>
    <property type="match status" value="1"/>
</dbReference>
<gene>
    <name evidence="7" type="ORF">GMA10_07190</name>
</gene>
<dbReference type="CDD" id="cd16442">
    <property type="entry name" value="BPL"/>
    <property type="match status" value="1"/>
</dbReference>
<feature type="domain" description="BPL/LPL catalytic" evidence="6">
    <location>
        <begin position="84"/>
        <end position="278"/>
    </location>
</feature>
<accession>A0A7K1LII7</accession>
<evidence type="ECO:0000259" key="6">
    <source>
        <dbReference type="PROSITE" id="PS51733"/>
    </source>
</evidence>
<evidence type="ECO:0000256" key="5">
    <source>
        <dbReference type="ARBA" id="ARBA00024227"/>
    </source>
</evidence>
<comment type="caution">
    <text evidence="7">The sequence shown here is derived from an EMBL/GenBank/DDBJ whole genome shotgun (WGS) entry which is preliminary data.</text>
</comment>
<protein>
    <recommendedName>
        <fullName evidence="5">biotin--[biotin carboxyl-carrier protein] ligase</fullName>
        <ecNumber evidence="5">6.3.4.15</ecNumber>
    </recommendedName>
</protein>
<evidence type="ECO:0000256" key="2">
    <source>
        <dbReference type="ARBA" id="ARBA00022741"/>
    </source>
</evidence>
<keyword evidence="8" id="KW-1185">Reference proteome</keyword>
<reference evidence="7 8" key="1">
    <citation type="submission" date="2019-12" db="EMBL/GenBank/DDBJ databases">
        <authorList>
            <person name="Li J."/>
            <person name="Shi Y."/>
            <person name="Xu G."/>
            <person name="Xiao D."/>
            <person name="Ran X."/>
        </authorList>
    </citation>
    <scope>NUCLEOTIDE SEQUENCE [LARGE SCALE GENOMIC DNA]</scope>
    <source>
        <strain evidence="7 8">JCM 15915</strain>
    </source>
</reference>
<keyword evidence="2" id="KW-0547">Nucleotide-binding</keyword>
<keyword evidence="1 7" id="KW-0436">Ligase</keyword>
<keyword evidence="3" id="KW-0067">ATP-binding</keyword>
<dbReference type="InterPro" id="IPR004143">
    <property type="entry name" value="BPL_LPL_catalytic"/>
</dbReference>